<accession>A0ABM4CWF2</accession>
<evidence type="ECO:0000256" key="4">
    <source>
        <dbReference type="ARBA" id="ARBA00022989"/>
    </source>
</evidence>
<evidence type="ECO:0000313" key="10">
    <source>
        <dbReference type="RefSeq" id="XP_065666269.1"/>
    </source>
</evidence>
<dbReference type="GeneID" id="100207745"/>
<dbReference type="InterPro" id="IPR055412">
    <property type="entry name" value="UVB_sens_C"/>
</dbReference>
<keyword evidence="9" id="KW-1185">Reference proteome</keyword>
<evidence type="ECO:0000256" key="2">
    <source>
        <dbReference type="ARBA" id="ARBA00007558"/>
    </source>
</evidence>
<reference evidence="10" key="1">
    <citation type="submission" date="2025-08" db="UniProtKB">
        <authorList>
            <consortium name="RefSeq"/>
        </authorList>
    </citation>
    <scope>IDENTIFICATION</scope>
</reference>
<dbReference type="Proteomes" id="UP001652625">
    <property type="component" value="Chromosome 11"/>
</dbReference>
<dbReference type="RefSeq" id="XP_065666269.1">
    <property type="nucleotide sequence ID" value="XM_065810197.1"/>
</dbReference>
<sequence length="432" mass="48871">MSSKVLCYESYGSNEEKIVYYEDGFCKKTKNLSVLSFYTTLKLLFQNVFLPQGFPESVSEDYLRYQLWDTLQAFCSSITGMLATQAMLKAYGVGDNTATVTAATITWMLKDGAGMIGRILFAWKKGTQLDCDAKRWRLVADILNDCAIMLDLVAPLFKQYFVLIACLSSVARSIVGVAGGATRAALTLHQARRNNMADVSAKDGSQETLVNLMALFAGFLITPLVVDNLFLTWYFFLVFTFLHLYANYQAVSTVVMETINLPRLHILVKHYFIYGKVLTPKEVNKVDPVLRRPGFKCSVHLGCQYADVLKCDEILDLPGFSLGYNSKTSTIHVSLYKDTSEHEVLQSSFLAMLVDLSLNKNINTSDTKSENLYLYLWENTIATKCYNRVEMERILKNFFPTFINDLKVAGWDLSRCHLGVDEWRVVFADKTQ</sequence>
<dbReference type="PANTHER" id="PTHR12770:SF31">
    <property type="entry name" value="RUS FAMILY MEMBER 1"/>
    <property type="match status" value="1"/>
</dbReference>
<evidence type="ECO:0000256" key="6">
    <source>
        <dbReference type="SAM" id="Phobius"/>
    </source>
</evidence>
<dbReference type="InterPro" id="IPR054549">
    <property type="entry name" value="UVB_sens_RUS_dom"/>
</dbReference>
<dbReference type="PANTHER" id="PTHR12770">
    <property type="entry name" value="RUS1 FAMILY PROTEIN C16ORF58"/>
    <property type="match status" value="1"/>
</dbReference>
<dbReference type="Pfam" id="PF24160">
    <property type="entry name" value="UVB_sens_C"/>
    <property type="match status" value="1"/>
</dbReference>
<dbReference type="InterPro" id="IPR006968">
    <property type="entry name" value="RUS_fam"/>
</dbReference>
<name>A0ABM4CWF2_HYDVU</name>
<feature type="domain" description="Root UVB sensitive protein C-terminal" evidence="8">
    <location>
        <begin position="276"/>
        <end position="425"/>
    </location>
</feature>
<comment type="subcellular location">
    <subcellularLocation>
        <location evidence="1">Membrane</location>
    </subcellularLocation>
</comment>
<feature type="transmembrane region" description="Helical" evidence="6">
    <location>
        <begin position="231"/>
        <end position="248"/>
    </location>
</feature>
<proteinExistence type="inferred from homology"/>
<evidence type="ECO:0000259" key="7">
    <source>
        <dbReference type="Pfam" id="PF04884"/>
    </source>
</evidence>
<evidence type="ECO:0000256" key="3">
    <source>
        <dbReference type="ARBA" id="ARBA00022692"/>
    </source>
</evidence>
<keyword evidence="5 6" id="KW-0472">Membrane</keyword>
<comment type="similarity">
    <text evidence="2">Belongs to the RUS1 family.</text>
</comment>
<evidence type="ECO:0000313" key="9">
    <source>
        <dbReference type="Proteomes" id="UP001652625"/>
    </source>
</evidence>
<organism evidence="9 10">
    <name type="scientific">Hydra vulgaris</name>
    <name type="common">Hydra</name>
    <name type="synonym">Hydra attenuata</name>
    <dbReference type="NCBI Taxonomy" id="6087"/>
    <lineage>
        <taxon>Eukaryota</taxon>
        <taxon>Metazoa</taxon>
        <taxon>Cnidaria</taxon>
        <taxon>Hydrozoa</taxon>
        <taxon>Hydroidolina</taxon>
        <taxon>Anthoathecata</taxon>
        <taxon>Aplanulata</taxon>
        <taxon>Hydridae</taxon>
        <taxon>Hydra</taxon>
    </lineage>
</organism>
<protein>
    <submittedName>
        <fullName evidence="10">RUS family member 1 isoform X2</fullName>
    </submittedName>
</protein>
<feature type="domain" description="Protein root UVB sensitive/RUS" evidence="7">
    <location>
        <begin position="44"/>
        <end position="272"/>
    </location>
</feature>
<evidence type="ECO:0000259" key="8">
    <source>
        <dbReference type="Pfam" id="PF24160"/>
    </source>
</evidence>
<gene>
    <name evidence="10" type="primary">LOC100207745</name>
</gene>
<dbReference type="Pfam" id="PF04884">
    <property type="entry name" value="UVB_sens_prot"/>
    <property type="match status" value="1"/>
</dbReference>
<evidence type="ECO:0000256" key="5">
    <source>
        <dbReference type="ARBA" id="ARBA00023136"/>
    </source>
</evidence>
<evidence type="ECO:0000256" key="1">
    <source>
        <dbReference type="ARBA" id="ARBA00004370"/>
    </source>
</evidence>
<keyword evidence="4 6" id="KW-1133">Transmembrane helix</keyword>
<keyword evidence="3 6" id="KW-0812">Transmembrane</keyword>